<keyword evidence="6" id="KW-1185">Reference proteome</keyword>
<evidence type="ECO:0000259" key="4">
    <source>
        <dbReference type="PROSITE" id="PS50287"/>
    </source>
</evidence>
<feature type="domain" description="SRCR" evidence="4">
    <location>
        <begin position="166"/>
        <end position="211"/>
    </location>
</feature>
<organism evidence="5 6">
    <name type="scientific">Dreissena polymorpha</name>
    <name type="common">Zebra mussel</name>
    <name type="synonym">Mytilus polymorpha</name>
    <dbReference type="NCBI Taxonomy" id="45954"/>
    <lineage>
        <taxon>Eukaryota</taxon>
        <taxon>Metazoa</taxon>
        <taxon>Spiralia</taxon>
        <taxon>Lophotrochozoa</taxon>
        <taxon>Mollusca</taxon>
        <taxon>Bivalvia</taxon>
        <taxon>Autobranchia</taxon>
        <taxon>Heteroconchia</taxon>
        <taxon>Euheterodonta</taxon>
        <taxon>Imparidentia</taxon>
        <taxon>Neoheterodontei</taxon>
        <taxon>Myida</taxon>
        <taxon>Dreissenoidea</taxon>
        <taxon>Dreissenidae</taxon>
        <taxon>Dreissena</taxon>
    </lineage>
</organism>
<keyword evidence="1" id="KW-1015">Disulfide bond</keyword>
<dbReference type="AlphaFoldDB" id="A0A9D4NEM8"/>
<proteinExistence type="predicted"/>
<dbReference type="EMBL" id="JAIWYP010000001">
    <property type="protein sequence ID" value="KAH3893005.1"/>
    <property type="molecule type" value="Genomic_DNA"/>
</dbReference>
<gene>
    <name evidence="5" type="ORF">DPMN_017143</name>
</gene>
<protein>
    <recommendedName>
        <fullName evidence="4">SRCR domain-containing protein</fullName>
    </recommendedName>
</protein>
<feature type="signal peptide" evidence="3">
    <location>
        <begin position="1"/>
        <end position="27"/>
    </location>
</feature>
<evidence type="ECO:0000313" key="6">
    <source>
        <dbReference type="Proteomes" id="UP000828390"/>
    </source>
</evidence>
<dbReference type="Proteomes" id="UP000828390">
    <property type="component" value="Unassembled WGS sequence"/>
</dbReference>
<keyword evidence="3" id="KW-0732">Signal</keyword>
<reference evidence="5" key="1">
    <citation type="journal article" date="2019" name="bioRxiv">
        <title>The Genome of the Zebra Mussel, Dreissena polymorpha: A Resource for Invasive Species Research.</title>
        <authorList>
            <person name="McCartney M.A."/>
            <person name="Auch B."/>
            <person name="Kono T."/>
            <person name="Mallez S."/>
            <person name="Zhang Y."/>
            <person name="Obille A."/>
            <person name="Becker A."/>
            <person name="Abrahante J.E."/>
            <person name="Garbe J."/>
            <person name="Badalamenti J.P."/>
            <person name="Herman A."/>
            <person name="Mangelson H."/>
            <person name="Liachko I."/>
            <person name="Sullivan S."/>
            <person name="Sone E.D."/>
            <person name="Koren S."/>
            <person name="Silverstein K.A.T."/>
            <person name="Beckman K.B."/>
            <person name="Gohl D.M."/>
        </authorList>
    </citation>
    <scope>NUCLEOTIDE SEQUENCE</scope>
    <source>
        <strain evidence="5">Duluth1</strain>
        <tissue evidence="5">Whole animal</tissue>
    </source>
</reference>
<accession>A0A9D4NEM8</accession>
<comment type="caution">
    <text evidence="2">Lacks conserved residue(s) required for the propagation of feature annotation.</text>
</comment>
<dbReference type="PANTHER" id="PTHR48071">
    <property type="entry name" value="SRCR DOMAIN-CONTAINING PROTEIN"/>
    <property type="match status" value="1"/>
</dbReference>
<dbReference type="Gene3D" id="3.10.250.10">
    <property type="entry name" value="SRCR-like domain"/>
    <property type="match status" value="1"/>
</dbReference>
<name>A0A9D4NEM8_DREPO</name>
<dbReference type="SUPFAM" id="SSF56487">
    <property type="entry name" value="SRCR-like"/>
    <property type="match status" value="2"/>
</dbReference>
<dbReference type="PANTHER" id="PTHR48071:SF18">
    <property type="entry name" value="DELETED IN MALIGNANT BRAIN TUMORS 1 PROTEIN-RELATED"/>
    <property type="match status" value="1"/>
</dbReference>
<feature type="domain" description="SRCR" evidence="4">
    <location>
        <begin position="40"/>
        <end position="171"/>
    </location>
</feature>
<feature type="chain" id="PRO_5039545559" description="SRCR domain-containing protein" evidence="3">
    <location>
        <begin position="28"/>
        <end position="211"/>
    </location>
</feature>
<evidence type="ECO:0000256" key="3">
    <source>
        <dbReference type="SAM" id="SignalP"/>
    </source>
</evidence>
<evidence type="ECO:0000256" key="1">
    <source>
        <dbReference type="ARBA" id="ARBA00023157"/>
    </source>
</evidence>
<evidence type="ECO:0000313" key="5">
    <source>
        <dbReference type="EMBL" id="KAH3893005.1"/>
    </source>
</evidence>
<dbReference type="GO" id="GO:0016020">
    <property type="term" value="C:membrane"/>
    <property type="evidence" value="ECO:0007669"/>
    <property type="project" value="InterPro"/>
</dbReference>
<comment type="caution">
    <text evidence="5">The sequence shown here is derived from an EMBL/GenBank/DDBJ whole genome shotgun (WGS) entry which is preliminary data.</text>
</comment>
<dbReference type="PROSITE" id="PS50287">
    <property type="entry name" value="SRCR_2"/>
    <property type="match status" value="2"/>
</dbReference>
<dbReference type="Pfam" id="PF00530">
    <property type="entry name" value="SRCR"/>
    <property type="match status" value="1"/>
</dbReference>
<dbReference type="InterPro" id="IPR001190">
    <property type="entry name" value="SRCR"/>
</dbReference>
<evidence type="ECO:0000256" key="2">
    <source>
        <dbReference type="PROSITE-ProRule" id="PRU00196"/>
    </source>
</evidence>
<dbReference type="InterPro" id="IPR036772">
    <property type="entry name" value="SRCR-like_dom_sf"/>
</dbReference>
<reference evidence="5" key="2">
    <citation type="submission" date="2020-11" db="EMBL/GenBank/DDBJ databases">
        <authorList>
            <person name="McCartney M.A."/>
            <person name="Auch B."/>
            <person name="Kono T."/>
            <person name="Mallez S."/>
            <person name="Becker A."/>
            <person name="Gohl D.M."/>
            <person name="Silverstein K.A.T."/>
            <person name="Koren S."/>
            <person name="Bechman K.B."/>
            <person name="Herman A."/>
            <person name="Abrahante J.E."/>
            <person name="Garbe J."/>
        </authorList>
    </citation>
    <scope>NUCLEOTIDE SEQUENCE</scope>
    <source>
        <strain evidence="5">Duluth1</strain>
        <tissue evidence="5">Whole animal</tissue>
    </source>
</reference>
<sequence>MNNRECRWQRLLITFAFALLVDLTVVSEQSGTVRLSVRDVRFVGGVGLYDGGVEVLVGDTWGQVCGYISNYTRHTYSVGGHVFCQMKGLQTPHFGDKCIDGAVALVCTDCGQVNVSNGQITTYNDTSRTLTIRCHTDDPAYVQYICGNNGLWNKTAECMPVNIQDIRLMNQALYLYQGTVELKINGTWGTICDGMFAKEEATVLCRMLNAR</sequence>